<name>A0A3R9PDR2_9BACT</name>
<feature type="signal peptide" evidence="1">
    <location>
        <begin position="1"/>
        <end position="22"/>
    </location>
</feature>
<evidence type="ECO:0000256" key="1">
    <source>
        <dbReference type="SAM" id="SignalP"/>
    </source>
</evidence>
<keyword evidence="1" id="KW-0732">Signal</keyword>
<dbReference type="InterPro" id="IPR013783">
    <property type="entry name" value="Ig-like_fold"/>
</dbReference>
<accession>A0A3R9PDR2</accession>
<dbReference type="InterPro" id="IPR045829">
    <property type="entry name" value="PKD_6"/>
</dbReference>
<dbReference type="Pfam" id="PF13585">
    <property type="entry name" value="CHU_C"/>
    <property type="match status" value="1"/>
</dbReference>
<feature type="domain" description="PKD-like" evidence="2">
    <location>
        <begin position="423"/>
        <end position="495"/>
    </location>
</feature>
<dbReference type="Proteomes" id="UP000273500">
    <property type="component" value="Unassembled WGS sequence"/>
</dbReference>
<dbReference type="EMBL" id="RWIT01000002">
    <property type="protein sequence ID" value="RSK49929.1"/>
    <property type="molecule type" value="Genomic_DNA"/>
</dbReference>
<dbReference type="InterPro" id="IPR026341">
    <property type="entry name" value="T9SS_type_B"/>
</dbReference>
<proteinExistence type="predicted"/>
<dbReference type="NCBIfam" id="TIGR04131">
    <property type="entry name" value="Bac_Flav_CTERM"/>
    <property type="match status" value="1"/>
</dbReference>
<keyword evidence="4" id="KW-1185">Reference proteome</keyword>
<feature type="chain" id="PRO_5018530780" evidence="1">
    <location>
        <begin position="23"/>
        <end position="775"/>
    </location>
</feature>
<dbReference type="Gene3D" id="2.60.40.10">
    <property type="entry name" value="Immunoglobulins"/>
    <property type="match status" value="1"/>
</dbReference>
<protein>
    <submittedName>
        <fullName evidence="3">Gliding motility-associated C-terminal domain-containing protein</fullName>
    </submittedName>
</protein>
<comment type="caution">
    <text evidence="3">The sequence shown here is derived from an EMBL/GenBank/DDBJ whole genome shotgun (WGS) entry which is preliminary data.</text>
</comment>
<sequence>MNIFLRLCGLLLLIAAVLPASASHLMGGEITYKYLDNAGPAARPFRYEVVVTHYINQNSLIPTGATSIFVLFHSRSANNPIVAEERFARTSVTTINPSSSSSCGQPPTGVVGVTLAVYKQVVNLPVSPSGYYAVCNITARNAGILNVQNSGSYSMTLFSEMAPPQLPNTSPVFPDTAVVFICRGDTSLVLNNAYDADGDRLSYSFGTPYGVVGSAQDDNAMPFTSLTYAAGFSVNQPFGAGGSARIDANTGVTRYFAPLNGAFIVAVDVREYRMVNGQEVLLGTTRRDVQLLTRTCQPNATPQLVTSTGSIRNLTVVEGQTLEFTVTASDPEGQALTLKASSALLDGAGPFDAFLNNEPGVVPAGSAVGSVSLSGIGTVQGRFRFAAHCGNARAIPYDVVLSGTDEGCNKKTGVTVIRITVLPLTITGTPFYCTAGSGSLVFSVSGAPNGQFQWAIAGGVITSGQGTGTITVDVPAGATSVTLTVSEPGSQSCAATFTIRPDNAAVALNTASVDAAAQDRSITLALQVPGNSGNGNRVQILRRDAGSTGAYTAVGNVANTATSFTDNTVDADSKAYQYQLNLTNACGTVLSSQTHTTILTNAVATQSAGGRDVGKVQVTWTAYQGFAVKEYRISRVADNGTAELVATVPGTQLSLDLPSSTAGFNQCFRVQALSTDAVARTSASNDACVRFDNKLGFYNIITPNGDGKNDVLWIDNVQLYPRNTLTIFNRWGKQVYETRNYRNDYGGQEQAQGMYYYLFQLENGTSYKGWFELVR</sequence>
<dbReference type="Pfam" id="PF19408">
    <property type="entry name" value="PKD_6"/>
    <property type="match status" value="1"/>
</dbReference>
<organism evidence="3 4">
    <name type="scientific">Hymenobacter rigui</name>
    <dbReference type="NCBI Taxonomy" id="334424"/>
    <lineage>
        <taxon>Bacteria</taxon>
        <taxon>Pseudomonadati</taxon>
        <taxon>Bacteroidota</taxon>
        <taxon>Cytophagia</taxon>
        <taxon>Cytophagales</taxon>
        <taxon>Hymenobacteraceae</taxon>
        <taxon>Hymenobacter</taxon>
    </lineage>
</organism>
<evidence type="ECO:0000313" key="4">
    <source>
        <dbReference type="Proteomes" id="UP000273500"/>
    </source>
</evidence>
<dbReference type="AlphaFoldDB" id="A0A3R9PDR2"/>
<evidence type="ECO:0000313" key="3">
    <source>
        <dbReference type="EMBL" id="RSK49929.1"/>
    </source>
</evidence>
<dbReference type="OrthoDB" id="898151at2"/>
<evidence type="ECO:0000259" key="2">
    <source>
        <dbReference type="Pfam" id="PF19408"/>
    </source>
</evidence>
<gene>
    <name evidence="3" type="ORF">EI291_04585</name>
</gene>
<reference evidence="3 4" key="1">
    <citation type="submission" date="2018-12" db="EMBL/GenBank/DDBJ databases">
        <authorList>
            <person name="Feng G."/>
            <person name="Zhu H."/>
        </authorList>
    </citation>
    <scope>NUCLEOTIDE SEQUENCE [LARGE SCALE GENOMIC DNA]</scope>
    <source>
        <strain evidence="3 4">KCTC 12533</strain>
    </source>
</reference>
<dbReference type="RefSeq" id="WP_125418488.1">
    <property type="nucleotide sequence ID" value="NZ_RWIT01000002.1"/>
</dbReference>